<feature type="region of interest" description="Disordered" evidence="1">
    <location>
        <begin position="44"/>
        <end position="65"/>
    </location>
</feature>
<keyword evidence="3" id="KW-1185">Reference proteome</keyword>
<dbReference type="Proteomes" id="UP000823941">
    <property type="component" value="Chromosome 10"/>
</dbReference>
<evidence type="ECO:0000256" key="1">
    <source>
        <dbReference type="SAM" id="MobiDB-lite"/>
    </source>
</evidence>
<evidence type="ECO:0000313" key="2">
    <source>
        <dbReference type="EMBL" id="KAG7307632.1"/>
    </source>
</evidence>
<protein>
    <submittedName>
        <fullName evidence="2">Uncharacterized protein</fullName>
    </submittedName>
</protein>
<reference evidence="2 3" key="1">
    <citation type="submission" date="2021-06" db="EMBL/GenBank/DDBJ databases">
        <title>A haploid diamondback moth (Plutella xylostella L.) genome assembly resolves 31 chromosomes and identifies a diamide resistance mutation.</title>
        <authorList>
            <person name="Ward C.M."/>
            <person name="Perry K.D."/>
            <person name="Baker G."/>
            <person name="Powis K."/>
            <person name="Heckel D.G."/>
            <person name="Baxter S.W."/>
        </authorList>
    </citation>
    <scope>NUCLEOTIDE SEQUENCE [LARGE SCALE GENOMIC DNA]</scope>
    <source>
        <strain evidence="2 3">LV</strain>
        <tissue evidence="2">Single pupa</tissue>
    </source>
</reference>
<accession>A0ABQ7QRG8</accession>
<comment type="caution">
    <text evidence="2">The sequence shown here is derived from an EMBL/GenBank/DDBJ whole genome shotgun (WGS) entry which is preliminary data.</text>
</comment>
<dbReference type="EMBL" id="JAHIBW010000010">
    <property type="protein sequence ID" value="KAG7307632.1"/>
    <property type="molecule type" value="Genomic_DNA"/>
</dbReference>
<organism evidence="2 3">
    <name type="scientific">Plutella xylostella</name>
    <name type="common">Diamondback moth</name>
    <name type="synonym">Plutella maculipennis</name>
    <dbReference type="NCBI Taxonomy" id="51655"/>
    <lineage>
        <taxon>Eukaryota</taxon>
        <taxon>Metazoa</taxon>
        <taxon>Ecdysozoa</taxon>
        <taxon>Arthropoda</taxon>
        <taxon>Hexapoda</taxon>
        <taxon>Insecta</taxon>
        <taxon>Pterygota</taxon>
        <taxon>Neoptera</taxon>
        <taxon>Endopterygota</taxon>
        <taxon>Lepidoptera</taxon>
        <taxon>Glossata</taxon>
        <taxon>Ditrysia</taxon>
        <taxon>Yponomeutoidea</taxon>
        <taxon>Plutellidae</taxon>
        <taxon>Plutella</taxon>
    </lineage>
</organism>
<sequence>MKMTVSEQSCLYMDMLGEPLSIEWNHNEMNSEALFAAAAAAARRQSADDNDGTMRPCDTSHASVH</sequence>
<evidence type="ECO:0000313" key="3">
    <source>
        <dbReference type="Proteomes" id="UP000823941"/>
    </source>
</evidence>
<proteinExistence type="predicted"/>
<name>A0ABQ7QRG8_PLUXY</name>
<gene>
    <name evidence="2" type="ORF">JYU34_007853</name>
</gene>